<dbReference type="CDD" id="cd08704">
    <property type="entry name" value="Met_tRNA_FMT_C"/>
    <property type="match status" value="1"/>
</dbReference>
<evidence type="ECO:0000259" key="7">
    <source>
        <dbReference type="Pfam" id="PF02911"/>
    </source>
</evidence>
<dbReference type="InterPro" id="IPR005794">
    <property type="entry name" value="Fmt"/>
</dbReference>
<dbReference type="Pfam" id="PF02911">
    <property type="entry name" value="Formyl_trans_C"/>
    <property type="match status" value="1"/>
</dbReference>
<dbReference type="SUPFAM" id="SSF53328">
    <property type="entry name" value="Formyltransferase"/>
    <property type="match status" value="1"/>
</dbReference>
<evidence type="ECO:0000256" key="3">
    <source>
        <dbReference type="ARBA" id="ARBA00022679"/>
    </source>
</evidence>
<sequence>MTDSNKIVFFGTPGFAVASLDALLQAGMNVAAVVTAPDKPSGRGLQLTTTAVKDYAVAHGIPVLQPLKLKDPAFVEALQQIGAALHVVVAFRMLPEIVWNMPPMGTINVHGSLLPQYRGAAPINWAIINGERETGVTTFKLKHEIDTGDILLSDSTPILPDDNAGTVHDRLMLMGGALLVKTVKGLFDGTIKEQPQPADAGTLKHAPKLFKENMRIDWNQGSEAVRNFVRGLAPYPAAYCEFQGKTMKVFTVSLADYHETPAPGRFVVDNGRILAGTADGWLSIDELQLEGKKRMDAGSFLRGYKPA</sequence>
<comment type="similarity">
    <text evidence="1 5">Belongs to the Fmt family.</text>
</comment>
<keyword evidence="3 5" id="KW-0808">Transferase</keyword>
<dbReference type="Proteomes" id="UP001501410">
    <property type="component" value="Unassembled WGS sequence"/>
</dbReference>
<dbReference type="InterPro" id="IPR005793">
    <property type="entry name" value="Formyl_trans_C"/>
</dbReference>
<name>A0ABP8MWL4_9BACT</name>
<dbReference type="PANTHER" id="PTHR11138">
    <property type="entry name" value="METHIONYL-TRNA FORMYLTRANSFERASE"/>
    <property type="match status" value="1"/>
</dbReference>
<dbReference type="InterPro" id="IPR041711">
    <property type="entry name" value="Met-tRNA-FMT_N"/>
</dbReference>
<dbReference type="InterPro" id="IPR036477">
    <property type="entry name" value="Formyl_transf_N_sf"/>
</dbReference>
<dbReference type="InterPro" id="IPR044135">
    <property type="entry name" value="Met-tRNA-FMT_C"/>
</dbReference>
<reference evidence="9" key="1">
    <citation type="journal article" date="2019" name="Int. J. Syst. Evol. Microbiol.">
        <title>The Global Catalogue of Microorganisms (GCM) 10K type strain sequencing project: providing services to taxonomists for standard genome sequencing and annotation.</title>
        <authorList>
            <consortium name="The Broad Institute Genomics Platform"/>
            <consortium name="The Broad Institute Genome Sequencing Center for Infectious Disease"/>
            <person name="Wu L."/>
            <person name="Ma J."/>
        </authorList>
    </citation>
    <scope>NUCLEOTIDE SEQUENCE [LARGE SCALE GENOMIC DNA]</scope>
    <source>
        <strain evidence="9">JCM 31921</strain>
    </source>
</reference>
<feature type="domain" description="Formyl transferase N-terminal" evidence="6">
    <location>
        <begin position="6"/>
        <end position="182"/>
    </location>
</feature>
<keyword evidence="4 5" id="KW-0648">Protein biosynthesis</keyword>
<evidence type="ECO:0000313" key="9">
    <source>
        <dbReference type="Proteomes" id="UP001501410"/>
    </source>
</evidence>
<dbReference type="NCBIfam" id="TIGR00460">
    <property type="entry name" value="fmt"/>
    <property type="match status" value="1"/>
</dbReference>
<evidence type="ECO:0000256" key="5">
    <source>
        <dbReference type="HAMAP-Rule" id="MF_00182"/>
    </source>
</evidence>
<comment type="caution">
    <text evidence="8">The sequence shown here is derived from an EMBL/GenBank/DDBJ whole genome shotgun (WGS) entry which is preliminary data.</text>
</comment>
<dbReference type="Pfam" id="PF00551">
    <property type="entry name" value="Formyl_trans_N"/>
    <property type="match status" value="1"/>
</dbReference>
<dbReference type="RefSeq" id="WP_344826059.1">
    <property type="nucleotide sequence ID" value="NZ_BAABEZ010000022.1"/>
</dbReference>
<dbReference type="CDD" id="cd08646">
    <property type="entry name" value="FMT_core_Met-tRNA-FMT_N"/>
    <property type="match status" value="1"/>
</dbReference>
<keyword evidence="9" id="KW-1185">Reference proteome</keyword>
<evidence type="ECO:0000259" key="6">
    <source>
        <dbReference type="Pfam" id="PF00551"/>
    </source>
</evidence>
<dbReference type="InterPro" id="IPR002376">
    <property type="entry name" value="Formyl_transf_N"/>
</dbReference>
<dbReference type="HAMAP" id="MF_00182">
    <property type="entry name" value="Formyl_trans"/>
    <property type="match status" value="1"/>
</dbReference>
<dbReference type="InterPro" id="IPR011034">
    <property type="entry name" value="Formyl_transferase-like_C_sf"/>
</dbReference>
<evidence type="ECO:0000256" key="2">
    <source>
        <dbReference type="ARBA" id="ARBA00012261"/>
    </source>
</evidence>
<gene>
    <name evidence="5 8" type="primary">fmt</name>
    <name evidence="8" type="ORF">GCM10023092_19320</name>
</gene>
<feature type="domain" description="Formyl transferase C-terminal" evidence="7">
    <location>
        <begin position="208"/>
        <end position="304"/>
    </location>
</feature>
<dbReference type="SUPFAM" id="SSF50486">
    <property type="entry name" value="FMT C-terminal domain-like"/>
    <property type="match status" value="1"/>
</dbReference>
<feature type="binding site" evidence="5">
    <location>
        <begin position="112"/>
        <end position="115"/>
    </location>
    <ligand>
        <name>(6S)-5,6,7,8-tetrahydrofolate</name>
        <dbReference type="ChEBI" id="CHEBI:57453"/>
    </ligand>
</feature>
<dbReference type="PANTHER" id="PTHR11138:SF5">
    <property type="entry name" value="METHIONYL-TRNA FORMYLTRANSFERASE, MITOCHONDRIAL"/>
    <property type="match status" value="1"/>
</dbReference>
<protein>
    <recommendedName>
        <fullName evidence="2 5">Methionyl-tRNA formyltransferase</fullName>
        <ecNumber evidence="2 5">2.1.2.9</ecNumber>
    </recommendedName>
</protein>
<evidence type="ECO:0000256" key="1">
    <source>
        <dbReference type="ARBA" id="ARBA00010699"/>
    </source>
</evidence>
<comment type="catalytic activity">
    <reaction evidence="5">
        <text>L-methionyl-tRNA(fMet) + (6R)-10-formyltetrahydrofolate = N-formyl-L-methionyl-tRNA(fMet) + (6S)-5,6,7,8-tetrahydrofolate + H(+)</text>
        <dbReference type="Rhea" id="RHEA:24380"/>
        <dbReference type="Rhea" id="RHEA-COMP:9952"/>
        <dbReference type="Rhea" id="RHEA-COMP:9953"/>
        <dbReference type="ChEBI" id="CHEBI:15378"/>
        <dbReference type="ChEBI" id="CHEBI:57453"/>
        <dbReference type="ChEBI" id="CHEBI:78530"/>
        <dbReference type="ChEBI" id="CHEBI:78844"/>
        <dbReference type="ChEBI" id="CHEBI:195366"/>
        <dbReference type="EC" id="2.1.2.9"/>
    </reaction>
</comment>
<dbReference type="EC" id="2.1.2.9" evidence="2 5"/>
<organism evidence="8 9">
    <name type="scientific">Rurimicrobium arvi</name>
    <dbReference type="NCBI Taxonomy" id="2049916"/>
    <lineage>
        <taxon>Bacteria</taxon>
        <taxon>Pseudomonadati</taxon>
        <taxon>Bacteroidota</taxon>
        <taxon>Chitinophagia</taxon>
        <taxon>Chitinophagales</taxon>
        <taxon>Chitinophagaceae</taxon>
        <taxon>Rurimicrobium</taxon>
    </lineage>
</organism>
<evidence type="ECO:0000256" key="4">
    <source>
        <dbReference type="ARBA" id="ARBA00022917"/>
    </source>
</evidence>
<proteinExistence type="inferred from homology"/>
<comment type="function">
    <text evidence="5">Attaches a formyl group to the free amino group of methionyl-tRNA(fMet). The formyl group appears to play a dual role in the initiator identity of N-formylmethionyl-tRNA by promoting its recognition by IF2 and preventing the misappropriation of this tRNA by the elongation apparatus.</text>
</comment>
<dbReference type="EMBL" id="BAABEZ010000022">
    <property type="protein sequence ID" value="GAA4455519.1"/>
    <property type="molecule type" value="Genomic_DNA"/>
</dbReference>
<evidence type="ECO:0000313" key="8">
    <source>
        <dbReference type="EMBL" id="GAA4455519.1"/>
    </source>
</evidence>
<accession>A0ABP8MWL4</accession>
<dbReference type="Gene3D" id="3.40.50.12230">
    <property type="match status" value="1"/>
</dbReference>